<feature type="transmembrane region" description="Helical" evidence="5">
    <location>
        <begin position="77"/>
        <end position="98"/>
    </location>
</feature>
<keyword evidence="2 5" id="KW-0812">Transmembrane</keyword>
<dbReference type="AlphaFoldDB" id="A0AAD9ITV1"/>
<organism evidence="6 7">
    <name type="scientific">Paralvinella palmiformis</name>
    <dbReference type="NCBI Taxonomy" id="53620"/>
    <lineage>
        <taxon>Eukaryota</taxon>
        <taxon>Metazoa</taxon>
        <taxon>Spiralia</taxon>
        <taxon>Lophotrochozoa</taxon>
        <taxon>Annelida</taxon>
        <taxon>Polychaeta</taxon>
        <taxon>Sedentaria</taxon>
        <taxon>Canalipalpata</taxon>
        <taxon>Terebellida</taxon>
        <taxon>Terebelliformia</taxon>
        <taxon>Alvinellidae</taxon>
        <taxon>Paralvinella</taxon>
    </lineage>
</organism>
<accession>A0AAD9ITV1</accession>
<dbReference type="Gene3D" id="1.20.140.150">
    <property type="match status" value="1"/>
</dbReference>
<evidence type="ECO:0000256" key="3">
    <source>
        <dbReference type="ARBA" id="ARBA00022989"/>
    </source>
</evidence>
<dbReference type="EMBL" id="JAODUP010001336">
    <property type="protein sequence ID" value="KAK2140493.1"/>
    <property type="molecule type" value="Genomic_DNA"/>
</dbReference>
<dbReference type="GO" id="GO:0016020">
    <property type="term" value="C:membrane"/>
    <property type="evidence" value="ECO:0007669"/>
    <property type="project" value="UniProtKB-SubCell"/>
</dbReference>
<comment type="caution">
    <text evidence="6">The sequence shown here is derived from an EMBL/GenBank/DDBJ whole genome shotgun (WGS) entry which is preliminary data.</text>
</comment>
<sequence length="150" mass="17235">MMRDTNLILNWSSYLIHCLVLVMLIFSFCMPYWYISELSVDGGEIAGLWARCHVGGSCRPVHDTLDPMSVKLKPVQALMTLSLILCLVTFAVYSVWLWKGEGCATPWQKDNLLRLQLSRSRKPTEEESIKFGRLKWLAFTLAIISGKYRF</sequence>
<dbReference type="Pfam" id="PF00822">
    <property type="entry name" value="PMP22_Claudin"/>
    <property type="match status" value="1"/>
</dbReference>
<keyword evidence="7" id="KW-1185">Reference proteome</keyword>
<evidence type="ECO:0000256" key="5">
    <source>
        <dbReference type="SAM" id="Phobius"/>
    </source>
</evidence>
<keyword evidence="4 5" id="KW-0472">Membrane</keyword>
<evidence type="ECO:0000313" key="7">
    <source>
        <dbReference type="Proteomes" id="UP001208570"/>
    </source>
</evidence>
<protein>
    <submittedName>
        <fullName evidence="6">Uncharacterized protein</fullName>
    </submittedName>
</protein>
<evidence type="ECO:0000256" key="4">
    <source>
        <dbReference type="ARBA" id="ARBA00023136"/>
    </source>
</evidence>
<dbReference type="Proteomes" id="UP001208570">
    <property type="component" value="Unassembled WGS sequence"/>
</dbReference>
<feature type="transmembrane region" description="Helical" evidence="5">
    <location>
        <begin position="12"/>
        <end position="34"/>
    </location>
</feature>
<proteinExistence type="predicted"/>
<gene>
    <name evidence="6" type="ORF">LSH36_1337g00013</name>
</gene>
<name>A0AAD9ITV1_9ANNE</name>
<comment type="subcellular location">
    <subcellularLocation>
        <location evidence="1">Membrane</location>
        <topology evidence="1">Multi-pass membrane protein</topology>
    </subcellularLocation>
</comment>
<evidence type="ECO:0000256" key="1">
    <source>
        <dbReference type="ARBA" id="ARBA00004141"/>
    </source>
</evidence>
<evidence type="ECO:0000313" key="6">
    <source>
        <dbReference type="EMBL" id="KAK2140493.1"/>
    </source>
</evidence>
<dbReference type="InterPro" id="IPR004031">
    <property type="entry name" value="PMP22/EMP/MP20/Claudin"/>
</dbReference>
<evidence type="ECO:0000256" key="2">
    <source>
        <dbReference type="ARBA" id="ARBA00022692"/>
    </source>
</evidence>
<keyword evidence="3 5" id="KW-1133">Transmembrane helix</keyword>
<reference evidence="6" key="1">
    <citation type="journal article" date="2023" name="Mol. Biol. Evol.">
        <title>Third-Generation Sequencing Reveals the Adaptive Role of the Epigenome in Three Deep-Sea Polychaetes.</title>
        <authorList>
            <person name="Perez M."/>
            <person name="Aroh O."/>
            <person name="Sun Y."/>
            <person name="Lan Y."/>
            <person name="Juniper S.K."/>
            <person name="Young C.R."/>
            <person name="Angers B."/>
            <person name="Qian P.Y."/>
        </authorList>
    </citation>
    <scope>NUCLEOTIDE SEQUENCE</scope>
    <source>
        <strain evidence="6">P08H-3</strain>
    </source>
</reference>